<reference evidence="1" key="1">
    <citation type="submission" date="2019-11" db="EMBL/GenBank/DDBJ databases">
        <title>Studies on the baculoviruses infecting the caterpillars, Spilarctia obliqua Walker (Erebidae) and Pieris brassicae Linn. (Pieridae) (Insecta: Lepidoptera).</title>
        <authorList>
            <person name="Paul S."/>
            <person name="Arumugaperumal A."/>
            <person name="Sathiya Balasingh Thangapandi E.J.J."/>
            <person name="Sarjubala Devi H."/>
            <person name="Johnson T."/>
            <person name="Maisnam S."/>
            <person name="Krishnavel S."/>
            <person name="Soman Syamala S."/>
            <person name="Ramamoorthy S."/>
            <person name="Karthikeyan R."/>
            <person name="Subburaman C."/>
            <person name="Jeyaprakash R."/>
            <person name="Azhaguchamy M."/>
            <person name="Ramaiyer V."/>
            <person name="Sivasubramaniam S."/>
        </authorList>
    </citation>
    <scope>NUCLEOTIDE SEQUENCE</scope>
    <source>
        <strain evidence="1">Manipur</strain>
    </source>
</reference>
<dbReference type="EMBL" id="MN750571">
    <property type="protein sequence ID" value="QNN89469.1"/>
    <property type="molecule type" value="Genomic_DNA"/>
</dbReference>
<accession>A0A7G9U8N8</accession>
<organism evidence="1">
    <name type="scientific">Pieris brassicae granulosis virus</name>
    <name type="common">PbGV</name>
    <name type="synonym">Pieris brassicae granulovirus</name>
    <dbReference type="NCBI Taxonomy" id="10465"/>
    <lineage>
        <taxon>Viruses</taxon>
        <taxon>Viruses incertae sedis</taxon>
        <taxon>Naldaviricetes</taxon>
        <taxon>Lefavirales</taxon>
        <taxon>Baculoviridae</taxon>
        <taxon>Betabaculovirus</taxon>
        <taxon>Betabaculovirus arrapae</taxon>
    </lineage>
</organism>
<protein>
    <submittedName>
        <fullName evidence="1">Uncharacterized protein</fullName>
    </submittedName>
</protein>
<organismHost>
    <name type="scientific">Pieris brassicae</name>
    <name type="common">White butterfly</name>
    <name type="synonym">Large white butterfly</name>
    <dbReference type="NCBI Taxonomy" id="7116"/>
</organismHost>
<evidence type="ECO:0000313" key="1">
    <source>
        <dbReference type="EMBL" id="QNN89469.1"/>
    </source>
</evidence>
<name>A0A7G9U8N8_GVPB</name>
<sequence>MDVVLVVGKIGASGNVTGAGKDKFVEVLMDGNATVVGSGGGGRGKGGGAGKGNGGRALPVDLTVVMLLTSSSSGYVTIGTDCWVTGAV</sequence>
<proteinExistence type="predicted"/>